<dbReference type="EMBL" id="JAKNSF020000029">
    <property type="protein sequence ID" value="KAK7729359.1"/>
    <property type="molecule type" value="Genomic_DNA"/>
</dbReference>
<comment type="caution">
    <text evidence="2">The sequence shown here is derived from an EMBL/GenBank/DDBJ whole genome shotgun (WGS) entry which is preliminary data.</text>
</comment>
<dbReference type="PANTHER" id="PTHR35043:SF7">
    <property type="entry name" value="TRANSCRIPTION FACTOR DOMAIN-CONTAINING PROTEIN"/>
    <property type="match status" value="1"/>
</dbReference>
<evidence type="ECO:0000313" key="2">
    <source>
        <dbReference type="EMBL" id="KAK7729359.1"/>
    </source>
</evidence>
<keyword evidence="1" id="KW-1133">Transmembrane helix</keyword>
<evidence type="ECO:0000256" key="1">
    <source>
        <dbReference type="SAM" id="Phobius"/>
    </source>
</evidence>
<protein>
    <recommendedName>
        <fullName evidence="4">Integral membrane protein</fullName>
    </recommendedName>
</protein>
<evidence type="ECO:0000313" key="3">
    <source>
        <dbReference type="Proteomes" id="UP001430848"/>
    </source>
</evidence>
<keyword evidence="3" id="KW-1185">Reference proteome</keyword>
<feature type="transmembrane region" description="Helical" evidence="1">
    <location>
        <begin position="271"/>
        <end position="291"/>
    </location>
</feature>
<feature type="transmembrane region" description="Helical" evidence="1">
    <location>
        <begin position="329"/>
        <end position="351"/>
    </location>
</feature>
<sequence>MDTVGFVPEPNCGRGTVSIIWSCLTTIIFVVWTVLHPDTHASRRRITWSVLIALAPEAMPAGAIEQLVRARQLQKRIRSIPGWHDWTLQQSFLVLKKGIKEEAGPGGEGPRGGYDLSAARLVELAEQRQGRDAMALLLLLPTTADINKRSKTSGFAKTVAGAQALWFTTNVVARLADGLPVTPLEAMTLAYTVCGLVSALAWFRCPQDLEDPFVLELPPLRAPQGAFPASGDTPSPLSLVASPAKENKDVKLGCGSSPIDATAGNTLVRSLVLLTLAVFAGVHLAAWNYAFPSAVEAWIWRASSLAILPLGVHFVYFGSRDLGIRHWSLLVTVPLFVVVRLAVMIIAFTAFRRMPAAVFLMPDWPSSYWGHVGK</sequence>
<feature type="transmembrane region" description="Helical" evidence="1">
    <location>
        <begin position="15"/>
        <end position="35"/>
    </location>
</feature>
<accession>A0ABR1P8X8</accession>
<organism evidence="2 3">
    <name type="scientific">Diaporthe eres</name>
    <name type="common">Phomopsis oblonga</name>
    <dbReference type="NCBI Taxonomy" id="83184"/>
    <lineage>
        <taxon>Eukaryota</taxon>
        <taxon>Fungi</taxon>
        <taxon>Dikarya</taxon>
        <taxon>Ascomycota</taxon>
        <taxon>Pezizomycotina</taxon>
        <taxon>Sordariomycetes</taxon>
        <taxon>Sordariomycetidae</taxon>
        <taxon>Diaporthales</taxon>
        <taxon>Diaporthaceae</taxon>
        <taxon>Diaporthe</taxon>
        <taxon>Diaporthe eres species complex</taxon>
    </lineage>
</organism>
<name>A0ABR1P8X8_DIAER</name>
<gene>
    <name evidence="2" type="ORF">SLS63_006232</name>
</gene>
<dbReference type="Proteomes" id="UP001430848">
    <property type="component" value="Unassembled WGS sequence"/>
</dbReference>
<keyword evidence="1" id="KW-0472">Membrane</keyword>
<dbReference type="PANTHER" id="PTHR35043">
    <property type="entry name" value="TRANSCRIPTION FACTOR DOMAIN-CONTAINING PROTEIN"/>
    <property type="match status" value="1"/>
</dbReference>
<proteinExistence type="predicted"/>
<reference evidence="2 3" key="1">
    <citation type="submission" date="2024-02" db="EMBL/GenBank/DDBJ databases">
        <title>De novo assembly and annotation of 12 fungi associated with fruit tree decline syndrome in Ontario, Canada.</title>
        <authorList>
            <person name="Sulman M."/>
            <person name="Ellouze W."/>
            <person name="Ilyukhin E."/>
        </authorList>
    </citation>
    <scope>NUCLEOTIDE SEQUENCE [LARGE SCALE GENOMIC DNA]</scope>
    <source>
        <strain evidence="2 3">M169</strain>
    </source>
</reference>
<feature type="transmembrane region" description="Helical" evidence="1">
    <location>
        <begin position="297"/>
        <end position="317"/>
    </location>
</feature>
<evidence type="ECO:0008006" key="4">
    <source>
        <dbReference type="Google" id="ProtNLM"/>
    </source>
</evidence>
<keyword evidence="1" id="KW-0812">Transmembrane</keyword>